<name>A0ABC8RXP2_9AQUA</name>
<evidence type="ECO:0000313" key="2">
    <source>
        <dbReference type="Proteomes" id="UP001642360"/>
    </source>
</evidence>
<keyword evidence="2" id="KW-1185">Reference proteome</keyword>
<dbReference type="Proteomes" id="UP001642360">
    <property type="component" value="Unassembled WGS sequence"/>
</dbReference>
<gene>
    <name evidence="1" type="ORF">ILEXP_LOCUS14655</name>
</gene>
<comment type="caution">
    <text evidence="1">The sequence shown here is derived from an EMBL/GenBank/DDBJ whole genome shotgun (WGS) entry which is preliminary data.</text>
</comment>
<organism evidence="1 2">
    <name type="scientific">Ilex paraguariensis</name>
    <name type="common">yerba mate</name>
    <dbReference type="NCBI Taxonomy" id="185542"/>
    <lineage>
        <taxon>Eukaryota</taxon>
        <taxon>Viridiplantae</taxon>
        <taxon>Streptophyta</taxon>
        <taxon>Embryophyta</taxon>
        <taxon>Tracheophyta</taxon>
        <taxon>Spermatophyta</taxon>
        <taxon>Magnoliopsida</taxon>
        <taxon>eudicotyledons</taxon>
        <taxon>Gunneridae</taxon>
        <taxon>Pentapetalae</taxon>
        <taxon>asterids</taxon>
        <taxon>campanulids</taxon>
        <taxon>Aquifoliales</taxon>
        <taxon>Aquifoliaceae</taxon>
        <taxon>Ilex</taxon>
    </lineage>
</organism>
<evidence type="ECO:0000313" key="1">
    <source>
        <dbReference type="EMBL" id="CAK9146787.1"/>
    </source>
</evidence>
<sequence length="139" mass="16375">MGVDQLRTLQKKFQNIYAKKKNLNVGQAFPGQGWAPTLMEPKSTFLISDFDCSWNEFYPQTLIPNYYDMVFNSALSEAERTFGFKLEANPLLLHLRSIAPSQIHCSLHLNKKKRSKKTILRSKKRRGFCRMQIRERERY</sequence>
<proteinExistence type="predicted"/>
<protein>
    <submittedName>
        <fullName evidence="1">Uncharacterized protein</fullName>
    </submittedName>
</protein>
<reference evidence="1 2" key="1">
    <citation type="submission" date="2024-02" db="EMBL/GenBank/DDBJ databases">
        <authorList>
            <person name="Vignale AGUSTIN F."/>
            <person name="Sosa J E."/>
            <person name="Modenutti C."/>
        </authorList>
    </citation>
    <scope>NUCLEOTIDE SEQUENCE [LARGE SCALE GENOMIC DNA]</scope>
</reference>
<dbReference type="EMBL" id="CAUOFW020001613">
    <property type="protein sequence ID" value="CAK9146787.1"/>
    <property type="molecule type" value="Genomic_DNA"/>
</dbReference>
<dbReference type="AlphaFoldDB" id="A0ABC8RXP2"/>
<accession>A0ABC8RXP2</accession>